<dbReference type="OrthoDB" id="41698at2157"/>
<keyword evidence="1" id="KW-0812">Transmembrane</keyword>
<gene>
    <name evidence="2" type="ORF">GC250_03380</name>
</gene>
<dbReference type="EMBL" id="WGGD01000005">
    <property type="protein sequence ID" value="MUN28514.1"/>
    <property type="molecule type" value="Genomic_DNA"/>
</dbReference>
<evidence type="ECO:0000313" key="3">
    <source>
        <dbReference type="Proteomes" id="UP000470772"/>
    </source>
</evidence>
<keyword evidence="3" id="KW-1185">Reference proteome</keyword>
<organism evidence="2 3">
    <name type="scientific">Sulfuracidifex metallicus DSM 6482 = JCM 9184</name>
    <dbReference type="NCBI Taxonomy" id="523847"/>
    <lineage>
        <taxon>Archaea</taxon>
        <taxon>Thermoproteota</taxon>
        <taxon>Thermoprotei</taxon>
        <taxon>Sulfolobales</taxon>
        <taxon>Sulfolobaceae</taxon>
        <taxon>Sulfuracidifex</taxon>
    </lineage>
</organism>
<protein>
    <submittedName>
        <fullName evidence="2">Uncharacterized protein</fullName>
    </submittedName>
</protein>
<keyword evidence="1" id="KW-0472">Membrane</keyword>
<proteinExistence type="predicted"/>
<comment type="caution">
    <text evidence="2">The sequence shown here is derived from an EMBL/GenBank/DDBJ whole genome shotgun (WGS) entry which is preliminary data.</text>
</comment>
<reference evidence="2 3" key="1">
    <citation type="submission" date="2019-10" db="EMBL/GenBank/DDBJ databases">
        <title>Sequencing and Assembly of Multiple Reported Metal-Biooxidizing Members of the Extremely Thermoacidophilic Archaeal Family Sulfolobaceae.</title>
        <authorList>
            <person name="Counts J.A."/>
            <person name="Kelly R.M."/>
        </authorList>
    </citation>
    <scope>NUCLEOTIDE SEQUENCE [LARGE SCALE GENOMIC DNA]</scope>
    <source>
        <strain evidence="2 3">DSM 6482</strain>
    </source>
</reference>
<accession>A0A6A9QIL7</accession>
<evidence type="ECO:0000313" key="2">
    <source>
        <dbReference type="EMBL" id="MUN28514.1"/>
    </source>
</evidence>
<sequence>MTLVVSSPSMVVNISFPLQHEYRVITISAYNKADIHVEYPITQYAVLGISVVLVAVSLVIERKKRG</sequence>
<feature type="transmembrane region" description="Helical" evidence="1">
    <location>
        <begin position="41"/>
        <end position="60"/>
    </location>
</feature>
<dbReference type="Proteomes" id="UP000470772">
    <property type="component" value="Unassembled WGS sequence"/>
</dbReference>
<dbReference type="RefSeq" id="WP_156016288.1">
    <property type="nucleotide sequence ID" value="NZ_BBBY01000004.1"/>
</dbReference>
<keyword evidence="1" id="KW-1133">Transmembrane helix</keyword>
<dbReference type="AlphaFoldDB" id="A0A6A9QIL7"/>
<name>A0A6A9QIL7_SULME</name>
<evidence type="ECO:0000256" key="1">
    <source>
        <dbReference type="SAM" id="Phobius"/>
    </source>
</evidence>